<proteinExistence type="predicted"/>
<evidence type="ECO:0000259" key="2">
    <source>
        <dbReference type="Pfam" id="PF13358"/>
    </source>
</evidence>
<dbReference type="InterPro" id="IPR036397">
    <property type="entry name" value="RNaseH_sf"/>
</dbReference>
<dbReference type="Proteomes" id="UP001219934">
    <property type="component" value="Unassembled WGS sequence"/>
</dbReference>
<feature type="compositionally biased region" description="Low complexity" evidence="1">
    <location>
        <begin position="116"/>
        <end position="126"/>
    </location>
</feature>
<dbReference type="Pfam" id="PF13358">
    <property type="entry name" value="DDE_3"/>
    <property type="match status" value="1"/>
</dbReference>
<comment type="caution">
    <text evidence="3">The sequence shown here is derived from an EMBL/GenBank/DDBJ whole genome shotgun (WGS) entry which is preliminary data.</text>
</comment>
<dbReference type="InterPro" id="IPR035892">
    <property type="entry name" value="C2_domain_sf"/>
</dbReference>
<feature type="region of interest" description="Disordered" evidence="1">
    <location>
        <begin position="111"/>
        <end position="148"/>
    </location>
</feature>
<reference evidence="3" key="1">
    <citation type="submission" date="2022-11" db="EMBL/GenBank/DDBJ databases">
        <title>Chromosome-level genome of Pogonophryne albipinna.</title>
        <authorList>
            <person name="Jo E."/>
        </authorList>
    </citation>
    <scope>NUCLEOTIDE SEQUENCE</scope>
    <source>
        <strain evidence="3">SGF0006</strain>
        <tissue evidence="3">Muscle</tissue>
    </source>
</reference>
<dbReference type="GO" id="GO:0003676">
    <property type="term" value="F:nucleic acid binding"/>
    <property type="evidence" value="ECO:0007669"/>
    <property type="project" value="InterPro"/>
</dbReference>
<evidence type="ECO:0000256" key="1">
    <source>
        <dbReference type="SAM" id="MobiDB-lite"/>
    </source>
</evidence>
<sequence>MGHGGVFQQDNDPEHTAKATQEWLKKKHIEVMEGPTQSPDLNPIESLWRELKLPEAKHQPQHLKDVERVFREEWTNILPEMCTDLETNYKKRRLEVCLMGCQDLLECVPGRDRGTSASSSSSGSLSEGKTVKVKAGLSGRSANGKTTKTEELSSEISAVLKVDNRIVGRSQWRPLGKEAWGQSFNIELERSRELEIAVYRKDWRALSGVKFLRLEDFLDNQRHGMCLQLEPQGLLFIEVTFINPVIERRSKLQRQRRIFPKEKGKDFLRAAQMNMNFATWGRLMMSILPPCSSLEPMSPPLAGHLTGPPSANTSPPR</sequence>
<name>A0AAD6AJC4_9TELE</name>
<dbReference type="EMBL" id="JAPTMU010000020">
    <property type="protein sequence ID" value="KAJ4925762.1"/>
    <property type="molecule type" value="Genomic_DNA"/>
</dbReference>
<dbReference type="InterPro" id="IPR038717">
    <property type="entry name" value="Tc1-like_DDE_dom"/>
</dbReference>
<dbReference type="Gene3D" id="3.30.420.10">
    <property type="entry name" value="Ribonuclease H-like superfamily/Ribonuclease H"/>
    <property type="match status" value="1"/>
</dbReference>
<evidence type="ECO:0000313" key="4">
    <source>
        <dbReference type="Proteomes" id="UP001219934"/>
    </source>
</evidence>
<protein>
    <recommendedName>
        <fullName evidence="2">Tc1-like transposase DDE domain-containing protein</fullName>
    </recommendedName>
</protein>
<organism evidence="3 4">
    <name type="scientific">Pogonophryne albipinna</name>
    <dbReference type="NCBI Taxonomy" id="1090488"/>
    <lineage>
        <taxon>Eukaryota</taxon>
        <taxon>Metazoa</taxon>
        <taxon>Chordata</taxon>
        <taxon>Craniata</taxon>
        <taxon>Vertebrata</taxon>
        <taxon>Euteleostomi</taxon>
        <taxon>Actinopterygii</taxon>
        <taxon>Neopterygii</taxon>
        <taxon>Teleostei</taxon>
        <taxon>Neoteleostei</taxon>
        <taxon>Acanthomorphata</taxon>
        <taxon>Eupercaria</taxon>
        <taxon>Perciformes</taxon>
        <taxon>Notothenioidei</taxon>
        <taxon>Pogonophryne</taxon>
    </lineage>
</organism>
<dbReference type="AlphaFoldDB" id="A0AAD6AJC4"/>
<gene>
    <name evidence="3" type="ORF">JOQ06_007950</name>
</gene>
<accession>A0AAD6AJC4</accession>
<keyword evidence="4" id="KW-1185">Reference proteome</keyword>
<feature type="domain" description="Tc1-like transposase DDE" evidence="2">
    <location>
        <begin position="10"/>
        <end position="52"/>
    </location>
</feature>
<feature type="region of interest" description="Disordered" evidence="1">
    <location>
        <begin position="298"/>
        <end position="317"/>
    </location>
</feature>
<dbReference type="SUPFAM" id="SSF49562">
    <property type="entry name" value="C2 domain (Calcium/lipid-binding domain, CaLB)"/>
    <property type="match status" value="1"/>
</dbReference>
<evidence type="ECO:0000313" key="3">
    <source>
        <dbReference type="EMBL" id="KAJ4925762.1"/>
    </source>
</evidence>